<dbReference type="EMBL" id="REGN01003134">
    <property type="protein sequence ID" value="RNA24373.1"/>
    <property type="molecule type" value="Genomic_DNA"/>
</dbReference>
<dbReference type="AlphaFoldDB" id="A0A3M7RLB5"/>
<name>A0A3M7RLB5_BRAPC</name>
<evidence type="ECO:0000313" key="2">
    <source>
        <dbReference type="Proteomes" id="UP000276133"/>
    </source>
</evidence>
<keyword evidence="2" id="KW-1185">Reference proteome</keyword>
<evidence type="ECO:0000313" key="1">
    <source>
        <dbReference type="EMBL" id="RNA24373.1"/>
    </source>
</evidence>
<accession>A0A3M7RLB5</accession>
<reference evidence="1 2" key="1">
    <citation type="journal article" date="2018" name="Sci. Rep.">
        <title>Genomic signatures of local adaptation to the degree of environmental predictability in rotifers.</title>
        <authorList>
            <person name="Franch-Gras L."/>
            <person name="Hahn C."/>
            <person name="Garcia-Roger E.M."/>
            <person name="Carmona M.J."/>
            <person name="Serra M."/>
            <person name="Gomez A."/>
        </authorList>
    </citation>
    <scope>NUCLEOTIDE SEQUENCE [LARGE SCALE GENOMIC DNA]</scope>
    <source>
        <strain evidence="1">HYR1</strain>
    </source>
</reference>
<protein>
    <submittedName>
        <fullName evidence="1">Uncharacterized protein</fullName>
    </submittedName>
</protein>
<organism evidence="1 2">
    <name type="scientific">Brachionus plicatilis</name>
    <name type="common">Marine rotifer</name>
    <name type="synonym">Brachionus muelleri</name>
    <dbReference type="NCBI Taxonomy" id="10195"/>
    <lineage>
        <taxon>Eukaryota</taxon>
        <taxon>Metazoa</taxon>
        <taxon>Spiralia</taxon>
        <taxon>Gnathifera</taxon>
        <taxon>Rotifera</taxon>
        <taxon>Eurotatoria</taxon>
        <taxon>Monogononta</taxon>
        <taxon>Pseudotrocha</taxon>
        <taxon>Ploima</taxon>
        <taxon>Brachionidae</taxon>
        <taxon>Brachionus</taxon>
    </lineage>
</organism>
<comment type="caution">
    <text evidence="1">The sequence shown here is derived from an EMBL/GenBank/DDBJ whole genome shotgun (WGS) entry which is preliminary data.</text>
</comment>
<gene>
    <name evidence="1" type="ORF">BpHYR1_043638</name>
</gene>
<dbReference type="Proteomes" id="UP000276133">
    <property type="component" value="Unassembled WGS sequence"/>
</dbReference>
<proteinExistence type="predicted"/>
<sequence>MKFFLAPKCEPTLELYTSLAMFSKSLPVLHLIDWSTGALGSSLSLISAKFSRSNFWCHLLMLSTGTSVSPIECKNSSCNFLTMLNKLSLNFLSRFKSTMGLNCFSPDSLFVSISSMLGATIK</sequence>